<keyword evidence="10" id="KW-0862">Zinc</keyword>
<feature type="region of interest" description="Disordered" evidence="15">
    <location>
        <begin position="127"/>
        <end position="185"/>
    </location>
</feature>
<organism evidence="18 19">
    <name type="scientific">Owenia fusiformis</name>
    <name type="common">Polychaete worm</name>
    <dbReference type="NCBI Taxonomy" id="6347"/>
    <lineage>
        <taxon>Eukaryota</taxon>
        <taxon>Metazoa</taxon>
        <taxon>Spiralia</taxon>
        <taxon>Lophotrochozoa</taxon>
        <taxon>Annelida</taxon>
        <taxon>Polychaeta</taxon>
        <taxon>Sedentaria</taxon>
        <taxon>Canalipalpata</taxon>
        <taxon>Sabellida</taxon>
        <taxon>Oweniida</taxon>
        <taxon>Oweniidae</taxon>
        <taxon>Owenia</taxon>
    </lineage>
</organism>
<evidence type="ECO:0000259" key="16">
    <source>
        <dbReference type="Pfam" id="PF12171"/>
    </source>
</evidence>
<dbReference type="PANTHER" id="PTHR13278">
    <property type="entry name" value="ZINC FINGER PROTEIN 830"/>
    <property type="match status" value="1"/>
</dbReference>
<dbReference type="InterPro" id="IPR022755">
    <property type="entry name" value="Znf_C2H2_jaz"/>
</dbReference>
<name>A0A8S4N1F3_OWEFU</name>
<evidence type="ECO:0000256" key="13">
    <source>
        <dbReference type="ARBA" id="ARBA00023306"/>
    </source>
</evidence>
<dbReference type="Pfam" id="PF12171">
    <property type="entry name" value="zf-C2H2_jaz"/>
    <property type="match status" value="1"/>
</dbReference>
<feature type="non-terminal residue" evidence="18">
    <location>
        <position position="1"/>
    </location>
</feature>
<evidence type="ECO:0000256" key="14">
    <source>
        <dbReference type="ARBA" id="ARBA00030672"/>
    </source>
</evidence>
<keyword evidence="12" id="KW-0539">Nucleus</keyword>
<evidence type="ECO:0000256" key="12">
    <source>
        <dbReference type="ARBA" id="ARBA00023242"/>
    </source>
</evidence>
<keyword evidence="7" id="KW-0479">Metal-binding</keyword>
<evidence type="ECO:0000256" key="6">
    <source>
        <dbReference type="ARBA" id="ARBA00022618"/>
    </source>
</evidence>
<evidence type="ECO:0000256" key="3">
    <source>
        <dbReference type="ARBA" id="ARBA00017358"/>
    </source>
</evidence>
<sequence length="312" mass="34976">FNMAGKKKVSKDDLRRLMKESRSSTAKNQRIDSPLAKYNALGQLVCIVCNIHLKSEKLWNAHLMGRSHKEKHAALKAKQEAINRGGVVPSMAPPTKAAKRKLEQQTNNIPEKKPKGILVNKSTLGLGDYSSSDESDEETAVMGGQPVGDSNNMPTTENTPSLPADFFDNGTGKSNDVKNEDTEDVEVKPTTMAEKLPEGFFDNPEKDAKVREVVYKDKMEEEWELFQKSVKEETKVSEAIIDEDDEQANAVRNLMEADEQLHQWSKINSLAKEKDKIMETGVAKQGKTESNSDSDIDIDEYEEFLDWRIKGT</sequence>
<dbReference type="InterPro" id="IPR036236">
    <property type="entry name" value="Znf_C2H2_sf"/>
</dbReference>
<evidence type="ECO:0000313" key="18">
    <source>
        <dbReference type="EMBL" id="CAH1774685.1"/>
    </source>
</evidence>
<evidence type="ECO:0000256" key="10">
    <source>
        <dbReference type="ARBA" id="ARBA00022833"/>
    </source>
</evidence>
<evidence type="ECO:0000256" key="4">
    <source>
        <dbReference type="ARBA" id="ARBA00022454"/>
    </source>
</evidence>
<evidence type="ECO:0000256" key="8">
    <source>
        <dbReference type="ARBA" id="ARBA00022771"/>
    </source>
</evidence>
<feature type="domain" description="ZNF380 coiled-coil" evidence="17">
    <location>
        <begin position="196"/>
        <end position="275"/>
    </location>
</feature>
<dbReference type="GO" id="GO:0044773">
    <property type="term" value="P:mitotic DNA damage checkpoint signaling"/>
    <property type="evidence" value="ECO:0007669"/>
    <property type="project" value="TreeGrafter"/>
</dbReference>
<dbReference type="Proteomes" id="UP000749559">
    <property type="component" value="Unassembled WGS sequence"/>
</dbReference>
<keyword evidence="9" id="KW-0498">Mitosis</keyword>
<protein>
    <recommendedName>
        <fullName evidence="3">Zinc finger protein 830</fullName>
    </recommendedName>
    <alternativeName>
        <fullName evidence="14">Coiled-coil domain-containing protein 16</fullName>
    </alternativeName>
</protein>
<evidence type="ECO:0000259" key="17">
    <source>
        <dbReference type="Pfam" id="PF23406"/>
    </source>
</evidence>
<keyword evidence="4" id="KW-0158">Chromosome</keyword>
<dbReference type="GO" id="GO:0003676">
    <property type="term" value="F:nucleic acid binding"/>
    <property type="evidence" value="ECO:0007669"/>
    <property type="project" value="InterPro"/>
</dbReference>
<reference evidence="18" key="1">
    <citation type="submission" date="2022-03" db="EMBL/GenBank/DDBJ databases">
        <authorList>
            <person name="Martin C."/>
        </authorList>
    </citation>
    <scope>NUCLEOTIDE SEQUENCE</scope>
</reference>
<comment type="subcellular location">
    <subcellularLocation>
        <location evidence="1">Chromosome</location>
    </subcellularLocation>
    <subcellularLocation>
        <location evidence="2">Nucleus speckle</location>
    </subcellularLocation>
</comment>
<dbReference type="GO" id="GO:0033260">
    <property type="term" value="P:nuclear DNA replication"/>
    <property type="evidence" value="ECO:0007669"/>
    <property type="project" value="TreeGrafter"/>
</dbReference>
<dbReference type="AlphaFoldDB" id="A0A8S4N1F3"/>
<evidence type="ECO:0000256" key="9">
    <source>
        <dbReference type="ARBA" id="ARBA00022776"/>
    </source>
</evidence>
<keyword evidence="6" id="KW-0132">Cell division</keyword>
<evidence type="ECO:0000256" key="1">
    <source>
        <dbReference type="ARBA" id="ARBA00004286"/>
    </source>
</evidence>
<evidence type="ECO:0000256" key="11">
    <source>
        <dbReference type="ARBA" id="ARBA00023054"/>
    </source>
</evidence>
<proteinExistence type="predicted"/>
<dbReference type="GO" id="GO:0008270">
    <property type="term" value="F:zinc ion binding"/>
    <property type="evidence" value="ECO:0007669"/>
    <property type="project" value="UniProtKB-KW"/>
</dbReference>
<evidence type="ECO:0000256" key="2">
    <source>
        <dbReference type="ARBA" id="ARBA00004324"/>
    </source>
</evidence>
<dbReference type="SUPFAM" id="SSF57667">
    <property type="entry name" value="beta-beta-alpha zinc fingers"/>
    <property type="match status" value="1"/>
</dbReference>
<keyword evidence="8" id="KW-0863">Zinc-finger</keyword>
<dbReference type="Gene3D" id="3.30.160.60">
    <property type="entry name" value="Classic Zinc Finger"/>
    <property type="match status" value="1"/>
</dbReference>
<keyword evidence="5" id="KW-0217">Developmental protein</keyword>
<dbReference type="EMBL" id="CAIIXF020000001">
    <property type="protein sequence ID" value="CAH1774685.1"/>
    <property type="molecule type" value="Genomic_DNA"/>
</dbReference>
<evidence type="ECO:0000256" key="7">
    <source>
        <dbReference type="ARBA" id="ARBA00022723"/>
    </source>
</evidence>
<dbReference type="GO" id="GO:0005681">
    <property type="term" value="C:spliceosomal complex"/>
    <property type="evidence" value="ECO:0007669"/>
    <property type="project" value="InterPro"/>
</dbReference>
<keyword evidence="13" id="KW-0131">Cell cycle</keyword>
<accession>A0A8S4N1F3</accession>
<feature type="compositionally biased region" description="Polar residues" evidence="15">
    <location>
        <begin position="148"/>
        <end position="161"/>
    </location>
</feature>
<evidence type="ECO:0000313" key="19">
    <source>
        <dbReference type="Proteomes" id="UP000749559"/>
    </source>
</evidence>
<dbReference type="GO" id="GO:0033314">
    <property type="term" value="P:mitotic DNA replication checkpoint signaling"/>
    <property type="evidence" value="ECO:0007669"/>
    <property type="project" value="TreeGrafter"/>
</dbReference>
<comment type="caution">
    <text evidence="18">The sequence shown here is derived from an EMBL/GenBank/DDBJ whole genome shotgun (WGS) entry which is preliminary data.</text>
</comment>
<dbReference type="OrthoDB" id="77607at2759"/>
<dbReference type="Pfam" id="PF23406">
    <property type="entry name" value="ZNF380_CC"/>
    <property type="match status" value="1"/>
</dbReference>
<evidence type="ECO:0000256" key="5">
    <source>
        <dbReference type="ARBA" id="ARBA00022473"/>
    </source>
</evidence>
<dbReference type="InterPro" id="IPR040050">
    <property type="entry name" value="ZNF830-like"/>
</dbReference>
<dbReference type="InterPro" id="IPR059039">
    <property type="entry name" value="ZNF380_CC"/>
</dbReference>
<evidence type="ECO:0000256" key="15">
    <source>
        <dbReference type="SAM" id="MobiDB-lite"/>
    </source>
</evidence>
<keyword evidence="11" id="KW-0175">Coiled coil</keyword>
<keyword evidence="19" id="KW-1185">Reference proteome</keyword>
<dbReference type="PANTHER" id="PTHR13278:SF0">
    <property type="entry name" value="ZINC FINGER PROTEIN 830"/>
    <property type="match status" value="1"/>
</dbReference>
<gene>
    <name evidence="18" type="ORF">OFUS_LOCUS2095</name>
</gene>
<feature type="domain" description="Zinc finger double-stranded RNA binding" evidence="16">
    <location>
        <begin position="43"/>
        <end position="69"/>
    </location>
</feature>